<dbReference type="Proteomes" id="UP001244623">
    <property type="component" value="Unassembled WGS sequence"/>
</dbReference>
<keyword evidence="2" id="KW-1185">Reference proteome</keyword>
<name>A0ABT9TF86_9GAMM</name>
<protein>
    <submittedName>
        <fullName evidence="1">Uncharacterized protein</fullName>
    </submittedName>
</protein>
<evidence type="ECO:0000313" key="2">
    <source>
        <dbReference type="Proteomes" id="UP001244623"/>
    </source>
</evidence>
<sequence length="66" mass="7902">MMRFLALIPHRHRWQDINIERRGAVAPNGRQYLSTYISARCTGCGEIIHRVYYRDISDRQARRWLG</sequence>
<evidence type="ECO:0000313" key="1">
    <source>
        <dbReference type="EMBL" id="MDQ0022162.1"/>
    </source>
</evidence>
<proteinExistence type="predicted"/>
<comment type="caution">
    <text evidence="1">The sequence shown here is derived from an EMBL/GenBank/DDBJ whole genome shotgun (WGS) entry which is preliminary data.</text>
</comment>
<dbReference type="EMBL" id="JAUSSJ010000014">
    <property type="protein sequence ID" value="MDQ0022162.1"/>
    <property type="molecule type" value="Genomic_DNA"/>
</dbReference>
<reference evidence="1 2" key="1">
    <citation type="submission" date="2023-07" db="EMBL/GenBank/DDBJ databases">
        <title>Sorghum-associated microbial communities from plants grown in Nebraska, USA.</title>
        <authorList>
            <person name="Schachtman D."/>
        </authorList>
    </citation>
    <scope>NUCLEOTIDE SEQUENCE [LARGE SCALE GENOMIC DNA]</scope>
    <source>
        <strain evidence="1 2">CC49</strain>
    </source>
</reference>
<organism evidence="1 2">
    <name type="scientific">[Curtobacterium] plantarum</name>
    <dbReference type="NCBI Taxonomy" id="221276"/>
    <lineage>
        <taxon>Bacteria</taxon>
        <taxon>Pseudomonadati</taxon>
        <taxon>Pseudomonadota</taxon>
        <taxon>Gammaproteobacteria</taxon>
        <taxon>Enterobacterales</taxon>
        <taxon>Erwiniaceae</taxon>
        <taxon>Pantoea</taxon>
    </lineage>
</organism>
<gene>
    <name evidence="1" type="ORF">J2X94_004353</name>
</gene>
<accession>A0ABT9TF86</accession>